<evidence type="ECO:0000259" key="13">
    <source>
        <dbReference type="Pfam" id="PF10659"/>
    </source>
</evidence>
<keyword evidence="7" id="KW-1015">Disulfide bond</keyword>
<evidence type="ECO:0000256" key="10">
    <source>
        <dbReference type="SAM" id="MobiDB-lite"/>
    </source>
</evidence>
<feature type="domain" description="Trypanosome variant surface glycoprotein A-type N-terminal" evidence="12">
    <location>
        <begin position="15"/>
        <end position="373"/>
    </location>
</feature>
<feature type="region of interest" description="Disordered" evidence="10">
    <location>
        <begin position="387"/>
        <end position="406"/>
    </location>
</feature>
<proteinExistence type="predicted"/>
<feature type="domain" description="Trypanosome variant surface glycoprotein C-terminal" evidence="13">
    <location>
        <begin position="406"/>
        <end position="510"/>
    </location>
</feature>
<organism evidence="14">
    <name type="scientific">Trypanosoma brucei brucei (strain 927/4 GUTat10.1)</name>
    <dbReference type="NCBI Taxonomy" id="185431"/>
    <lineage>
        <taxon>Eukaryota</taxon>
        <taxon>Discoba</taxon>
        <taxon>Euglenozoa</taxon>
        <taxon>Kinetoplastea</taxon>
        <taxon>Metakinetoplastina</taxon>
        <taxon>Trypanosomatida</taxon>
        <taxon>Trypanosomatidae</taxon>
        <taxon>Trypanosoma</taxon>
    </lineage>
</organism>
<keyword evidence="8" id="KW-0325">Glycoprotein</keyword>
<comment type="subcellular location">
    <subcellularLocation>
        <location evidence="2">Cell membrane</location>
        <topology evidence="2">Lipid-anchor</topology>
        <topology evidence="2">GPI-anchor</topology>
    </subcellularLocation>
</comment>
<dbReference type="EMBL" id="CT009752">
    <property type="protein sequence ID" value="CAJ16874.1"/>
    <property type="molecule type" value="Genomic_DNA"/>
</dbReference>
<evidence type="ECO:0000256" key="11">
    <source>
        <dbReference type="SAM" id="SignalP"/>
    </source>
</evidence>
<evidence type="ECO:0000256" key="8">
    <source>
        <dbReference type="ARBA" id="ARBA00023180"/>
    </source>
</evidence>
<evidence type="ECO:0000313" key="14">
    <source>
        <dbReference type="EMBL" id="CAJ16874.1"/>
    </source>
</evidence>
<keyword evidence="3" id="KW-1003">Cell membrane</keyword>
<dbReference type="FunFam" id="3.30.1680.40:FF:000001">
    <property type="entry name" value="Variant surface glycoprotein (VSG, atypical), putative"/>
    <property type="match status" value="1"/>
</dbReference>
<dbReference type="Pfam" id="PF00913">
    <property type="entry name" value="Trypan_glycop"/>
    <property type="match status" value="1"/>
</dbReference>
<dbReference type="Gene3D" id="3.90.150.10">
    <property type="entry name" value="Variant Surface Glycoprotein, subunit A domain 1"/>
    <property type="match status" value="1"/>
</dbReference>
<keyword evidence="6" id="KW-0472">Membrane</keyword>
<dbReference type="GO" id="GO:0042783">
    <property type="term" value="P:symbiont-mediated evasion of host immune response"/>
    <property type="evidence" value="ECO:0007669"/>
    <property type="project" value="InterPro"/>
</dbReference>
<dbReference type="GO" id="GO:0098552">
    <property type="term" value="C:side of membrane"/>
    <property type="evidence" value="ECO:0007669"/>
    <property type="project" value="UniProtKB-KW"/>
</dbReference>
<feature type="signal peptide" evidence="11">
    <location>
        <begin position="1"/>
        <end position="21"/>
    </location>
</feature>
<dbReference type="SUPFAM" id="SSF58087">
    <property type="entry name" value="Variant surface glycoprotein (N-terminal domain)"/>
    <property type="match status" value="1"/>
</dbReference>
<evidence type="ECO:0000256" key="9">
    <source>
        <dbReference type="ARBA" id="ARBA00023288"/>
    </source>
</evidence>
<evidence type="ECO:0000256" key="7">
    <source>
        <dbReference type="ARBA" id="ARBA00023157"/>
    </source>
</evidence>
<feature type="region of interest" description="Disordered" evidence="10">
    <location>
        <begin position="150"/>
        <end position="176"/>
    </location>
</feature>
<evidence type="ECO:0000256" key="3">
    <source>
        <dbReference type="ARBA" id="ARBA00022475"/>
    </source>
</evidence>
<keyword evidence="5 11" id="KW-0732">Signal</keyword>
<evidence type="ECO:0000256" key="5">
    <source>
        <dbReference type="ARBA" id="ARBA00022729"/>
    </source>
</evidence>
<sequence length="511" mass="55268">MTHLIFLFISFLGLLCRNGRPAENAGLSNTAWQPICGISTELGEVPAGAKHEAQAMLAYVNKLQLAAARASVYISKHKYSKQTAQALILRAYYITKASKAMNHYETTALQSHLAATSAASYLKGRLDDFMAVLEGVKGTNNRCLLKAKSEAAGPARDNNNLDGTPCSLKPPSMDARPYTSSKITKDGYQQLLHGSDNSAQQIQGNVGTAKCRVLKYHHSSNGWADTAPQGTPTAMAGYLKLDTADSNVNFEEAATLKGSSGGATTAWQTAHRTITALERAAGDKYRNATNKPSERTELTALTEATKDPSSKNTAAANTELAKLFGDDTAEKLQEAEHAISREKIPATTAGLDGEKMLGEIEDIAQLEKLQYYYDNELHKTMQSLKKQLEEAQKPKQQSPEQKEKECNEAGDEKTACDNLKEKGCVFNQAGEANKKCKFNATKATKNGVSVTQPQTVGGTETTTEKCKGKPQGECKSPDCKWEGETCKDSSILVNKQFALTVVSAAFMALLF</sequence>
<protein>
    <submittedName>
        <fullName evidence="14">Variant surface glycoprotein (VSG), putative</fullName>
    </submittedName>
</protein>
<dbReference type="Gene3D" id="3.30.1680.40">
    <property type="match status" value="1"/>
</dbReference>
<dbReference type="InterPro" id="IPR019609">
    <property type="entry name" value="Variant_surf_glycoprt_trypan_C"/>
</dbReference>
<evidence type="ECO:0000259" key="12">
    <source>
        <dbReference type="Pfam" id="PF00913"/>
    </source>
</evidence>
<dbReference type="GO" id="GO:0005886">
    <property type="term" value="C:plasma membrane"/>
    <property type="evidence" value="ECO:0007669"/>
    <property type="project" value="UniProtKB-SubCell"/>
</dbReference>
<dbReference type="Gene3D" id="1.10.470.10">
    <property type="entry name" value="Variant Surface Glycoprotein, subunit A, domain 2"/>
    <property type="match status" value="1"/>
</dbReference>
<dbReference type="InterPro" id="IPR001812">
    <property type="entry name" value="Trypano_VSG_A_N_dom"/>
</dbReference>
<dbReference type="Pfam" id="PF10659">
    <property type="entry name" value="Trypan_glycop_C"/>
    <property type="match status" value="1"/>
</dbReference>
<dbReference type="AlphaFoldDB" id="Q4FKK9"/>
<feature type="chain" id="PRO_5004238567" evidence="11">
    <location>
        <begin position="22"/>
        <end position="511"/>
    </location>
</feature>
<comment type="function">
    <text evidence="1">VSG forms a coat on the surface of the parasite. The trypanosome evades the immune response of the host by expressing a series of antigenically distinct VSGs from an estimated 1000 VSG genes.</text>
</comment>
<dbReference type="VEuPathDB" id="TriTrypDB:Tb10.v4.0163"/>
<evidence type="ECO:0000256" key="2">
    <source>
        <dbReference type="ARBA" id="ARBA00004609"/>
    </source>
</evidence>
<keyword evidence="4" id="KW-0336">GPI-anchor</keyword>
<gene>
    <name evidence="14" type="ORF">Tb10.v4.0163</name>
</gene>
<evidence type="ECO:0000256" key="1">
    <source>
        <dbReference type="ARBA" id="ARBA00002523"/>
    </source>
</evidence>
<evidence type="ECO:0000256" key="4">
    <source>
        <dbReference type="ARBA" id="ARBA00022622"/>
    </source>
</evidence>
<evidence type="ECO:0000256" key="6">
    <source>
        <dbReference type="ARBA" id="ARBA00023136"/>
    </source>
</evidence>
<accession>Q4FKK9</accession>
<keyword evidence="9" id="KW-0449">Lipoprotein</keyword>
<reference evidence="14" key="1">
    <citation type="submission" date="2005-06" db="EMBL/GenBank/DDBJ databases">
        <authorList>
            <person name="Lennard N."/>
            <person name="Barron A."/>
            <person name="Clark L."/>
            <person name="Corton C."/>
            <person name="Harris B."/>
            <person name="Line A."/>
            <person name="Berriman M."/>
            <person name="Hertz-Fowler C."/>
            <person name="Renauld H."/>
            <person name="Bohme U."/>
            <person name="Arrowsmith C."/>
            <person name="Cronin C."/>
            <person name="Davies R."/>
            <person name="Doggett J."/>
            <person name="Fraser A."/>
            <person name="Johnson D."/>
            <person name="Larke N."/>
            <person name="Leech V."/>
            <person name="Lord A."/>
            <person name="MacLeod A."/>
            <person name="Norbertczak H."/>
            <person name="Ormand D."/>
            <person name="Quail M."/>
            <person name="Rabbinowitsch E."/>
            <person name="Rajandream M."/>
            <person name="Reitter C."/>
            <person name="Sharp S."/>
            <person name="Woodward J."/>
            <person name="Hall N."/>
            <person name="Melville S.and.Barrell.B."/>
        </authorList>
    </citation>
    <scope>NUCLEOTIDE SEQUENCE</scope>
    <source>
        <strain evidence="14">927/4 GUTat10.1</strain>
    </source>
</reference>
<name>Q4FKK9_TRYB2</name>